<dbReference type="Gene3D" id="3.30.360.10">
    <property type="entry name" value="Dihydrodipicolinate Reductase, domain 2"/>
    <property type="match status" value="1"/>
</dbReference>
<dbReference type="Proteomes" id="UP000243876">
    <property type="component" value="Unassembled WGS sequence"/>
</dbReference>
<dbReference type="InterPro" id="IPR050984">
    <property type="entry name" value="Gfo/Idh/MocA_domain"/>
</dbReference>
<comment type="catalytic activity">
    <reaction evidence="5">
        <text>D-xylose + NADP(+) = D-xylono-1,5-lactone + NADPH + H(+)</text>
        <dbReference type="Rhea" id="RHEA:22000"/>
        <dbReference type="ChEBI" id="CHEBI:15378"/>
        <dbReference type="ChEBI" id="CHEBI:15867"/>
        <dbReference type="ChEBI" id="CHEBI:53455"/>
        <dbReference type="ChEBI" id="CHEBI:57783"/>
        <dbReference type="ChEBI" id="CHEBI:58349"/>
        <dbReference type="EC" id="1.1.1.179"/>
    </reaction>
</comment>
<evidence type="ECO:0000259" key="6">
    <source>
        <dbReference type="Pfam" id="PF01408"/>
    </source>
</evidence>
<dbReference type="SUPFAM" id="SSF55347">
    <property type="entry name" value="Glyceraldehyde-3-phosphate dehydrogenase-like, C-terminal domain"/>
    <property type="match status" value="1"/>
</dbReference>
<proteinExistence type="inferred from homology"/>
<evidence type="ECO:0000256" key="3">
    <source>
        <dbReference type="ARBA" id="ARBA00038984"/>
    </source>
</evidence>
<dbReference type="Gene3D" id="3.40.50.720">
    <property type="entry name" value="NAD(P)-binding Rossmann-like Domain"/>
    <property type="match status" value="1"/>
</dbReference>
<feature type="non-terminal residue" evidence="8">
    <location>
        <position position="1"/>
    </location>
</feature>
<comment type="similarity">
    <text evidence="1">Belongs to the Gfo/Idh/MocA family.</text>
</comment>
<feature type="domain" description="Gfo/Idh/MocA-like oxidoreductase N-terminal" evidence="6">
    <location>
        <begin position="31"/>
        <end position="140"/>
    </location>
</feature>
<evidence type="ECO:0000256" key="5">
    <source>
        <dbReference type="ARBA" id="ARBA00049233"/>
    </source>
</evidence>
<dbReference type="PANTHER" id="PTHR22604:SF105">
    <property type="entry name" value="TRANS-1,2-DIHYDROBENZENE-1,2-DIOL DEHYDROGENASE"/>
    <property type="match status" value="1"/>
</dbReference>
<protein>
    <recommendedName>
        <fullName evidence="3">D-xylose 1-dehydrogenase (NADP(+), D-xylono-1,5-lactone-forming)</fullName>
        <ecNumber evidence="3">1.1.1.179</ecNumber>
    </recommendedName>
    <alternativeName>
        <fullName evidence="4">D-xylose-NADP dehydrogenase</fullName>
    </alternativeName>
</protein>
<dbReference type="InterPro" id="IPR036291">
    <property type="entry name" value="NAD(P)-bd_dom_sf"/>
</dbReference>
<dbReference type="InterPro" id="IPR055170">
    <property type="entry name" value="GFO_IDH_MocA-like_dom"/>
</dbReference>
<dbReference type="SUPFAM" id="SSF51735">
    <property type="entry name" value="NAD(P)-binding Rossmann-fold domains"/>
    <property type="match status" value="1"/>
</dbReference>
<dbReference type="EC" id="1.1.1.179" evidence="3"/>
<evidence type="ECO:0000256" key="4">
    <source>
        <dbReference type="ARBA" id="ARBA00042988"/>
    </source>
</evidence>
<dbReference type="PANTHER" id="PTHR22604">
    <property type="entry name" value="OXIDOREDUCTASES"/>
    <property type="match status" value="1"/>
</dbReference>
<dbReference type="GO" id="GO:0000166">
    <property type="term" value="F:nucleotide binding"/>
    <property type="evidence" value="ECO:0007669"/>
    <property type="project" value="InterPro"/>
</dbReference>
<evidence type="ECO:0000313" key="8">
    <source>
        <dbReference type="EMBL" id="CEQ40942.1"/>
    </source>
</evidence>
<organism evidence="8 9">
    <name type="scientific">Sporidiobolus salmonicolor</name>
    <name type="common">Yeast-like fungus</name>
    <name type="synonym">Sporobolomyces salmonicolor</name>
    <dbReference type="NCBI Taxonomy" id="5005"/>
    <lineage>
        <taxon>Eukaryota</taxon>
        <taxon>Fungi</taxon>
        <taxon>Dikarya</taxon>
        <taxon>Basidiomycota</taxon>
        <taxon>Pucciniomycotina</taxon>
        <taxon>Microbotryomycetes</taxon>
        <taxon>Sporidiobolales</taxon>
        <taxon>Sporidiobolaceae</taxon>
        <taxon>Sporobolomyces</taxon>
    </lineage>
</organism>
<keyword evidence="2" id="KW-0560">Oxidoreductase</keyword>
<reference evidence="9" key="1">
    <citation type="submission" date="2015-02" db="EMBL/GenBank/DDBJ databases">
        <authorList>
            <person name="Gon?alves P."/>
        </authorList>
    </citation>
    <scope>NUCLEOTIDE SEQUENCE [LARGE SCALE GENOMIC DNA]</scope>
</reference>
<dbReference type="Pfam" id="PF22725">
    <property type="entry name" value="GFO_IDH_MocA_C3"/>
    <property type="match status" value="1"/>
</dbReference>
<keyword evidence="9" id="KW-1185">Reference proteome</keyword>
<dbReference type="InterPro" id="IPR000683">
    <property type="entry name" value="Gfo/Idh/MocA-like_OxRdtase_N"/>
</dbReference>
<evidence type="ECO:0000256" key="2">
    <source>
        <dbReference type="ARBA" id="ARBA00023002"/>
    </source>
</evidence>
<dbReference type="EMBL" id="CENE01000010">
    <property type="protein sequence ID" value="CEQ40942.1"/>
    <property type="molecule type" value="Genomic_DNA"/>
</dbReference>
<dbReference type="Pfam" id="PF01408">
    <property type="entry name" value="GFO_IDH_MocA"/>
    <property type="match status" value="1"/>
</dbReference>
<sequence length="389" mass="42734">MSHVTRWGILATGWISTKFSLDLLVDPATRNVSDVQHQIVAVASRSKDSAAKFVDNVWEEAGVTEGKDQVKLYGSYGELFKDKDVDCIYVGTPHSHHYANVHAALSAGKNVLCEKAFTVNASQAQILIDLAREKGCFLMEAVWTRFQPYAYKLQEVVQSGAIGELRAVQSELCIDFGPTAAKDPNHRIVNPDLAGGALLDLGPYPWTQLGLLLLPPSKASPSPCTVPKIAASITRTSSGVDASTVAVIEYPQPDGRIIHGTLTAAQDRQSHGRILLAQGSLGYLEAHWATYRPASFTYKAWATPEDLANNTEPVRSETFSFEPRPGNIWGFAWEADEVARCLRDGKKESDRMPLRETVLMMEVFDEIRKQGQFVYPEALETTDVSQAPA</sequence>
<feature type="domain" description="GFO/IDH/MocA-like oxidoreductase" evidence="7">
    <location>
        <begin position="152"/>
        <end position="274"/>
    </location>
</feature>
<name>A0A0D6ELP6_SPOSA</name>
<evidence type="ECO:0000313" key="9">
    <source>
        <dbReference type="Proteomes" id="UP000243876"/>
    </source>
</evidence>
<dbReference type="OrthoDB" id="2129491at2759"/>
<dbReference type="AlphaFoldDB" id="A0A0D6ELP6"/>
<gene>
    <name evidence="8" type="primary">SPOSA6832_02623</name>
</gene>
<dbReference type="GO" id="GO:0047837">
    <property type="term" value="F:D-xylose 1-dehydrogenase (NADP+) activity"/>
    <property type="evidence" value="ECO:0007669"/>
    <property type="project" value="UniProtKB-EC"/>
</dbReference>
<accession>A0A0D6ELP6</accession>
<evidence type="ECO:0000259" key="7">
    <source>
        <dbReference type="Pfam" id="PF22725"/>
    </source>
</evidence>
<evidence type="ECO:0000256" key="1">
    <source>
        <dbReference type="ARBA" id="ARBA00010928"/>
    </source>
</evidence>